<dbReference type="Pfam" id="PF01148">
    <property type="entry name" value="CTP_transf_1"/>
    <property type="match status" value="1"/>
</dbReference>
<evidence type="ECO:0000313" key="3">
    <source>
        <dbReference type="EMBL" id="ODV88298.1"/>
    </source>
</evidence>
<dbReference type="EMBL" id="KV453847">
    <property type="protein sequence ID" value="ODV88298.1"/>
    <property type="molecule type" value="Genomic_DNA"/>
</dbReference>
<dbReference type="GO" id="GO:0006654">
    <property type="term" value="P:phosphatidic acid biosynthetic process"/>
    <property type="evidence" value="ECO:0007669"/>
    <property type="project" value="TreeGrafter"/>
</dbReference>
<reference evidence="4" key="1">
    <citation type="submission" date="2016-04" db="EMBL/GenBank/DDBJ databases">
        <title>Comparative genomics of biotechnologically important yeasts.</title>
        <authorList>
            <consortium name="DOE Joint Genome Institute"/>
            <person name="Riley R."/>
            <person name="Haridas S."/>
            <person name="Wolfe K.H."/>
            <person name="Lopes M.R."/>
            <person name="Hittinger C.T."/>
            <person name="Goker M."/>
            <person name="Salamov A."/>
            <person name="Wisecaver J."/>
            <person name="Long T.M."/>
            <person name="Aerts A.L."/>
            <person name="Barry K."/>
            <person name="Choi C."/>
            <person name="Clum A."/>
            <person name="Coughlan A.Y."/>
            <person name="Deshpande S."/>
            <person name="Douglass A.P."/>
            <person name="Hanson S.J."/>
            <person name="Klenk H.-P."/>
            <person name="Labutti K."/>
            <person name="Lapidus A."/>
            <person name="Lindquist E."/>
            <person name="Lipzen A."/>
            <person name="Meier-Kolthoff J.P."/>
            <person name="Ohm R.A."/>
            <person name="Otillar R.P."/>
            <person name="Pangilinan J."/>
            <person name="Peng Y."/>
            <person name="Rokas A."/>
            <person name="Rosa C.A."/>
            <person name="Scheuner C."/>
            <person name="Sibirny A.A."/>
            <person name="Slot J.C."/>
            <person name="Stielow J.B."/>
            <person name="Sun H."/>
            <person name="Kurtzman C.P."/>
            <person name="Blackwell M."/>
            <person name="Grigoriev I.V."/>
            <person name="Jeffries T.W."/>
        </authorList>
    </citation>
    <scope>NUCLEOTIDE SEQUENCE [LARGE SCALE GENOMIC DNA]</scope>
    <source>
        <strain evidence="4">NRRL YB-2248</strain>
    </source>
</reference>
<feature type="transmembrane region" description="Helical" evidence="2">
    <location>
        <begin position="262"/>
        <end position="283"/>
    </location>
</feature>
<dbReference type="GO" id="GO:0005789">
    <property type="term" value="C:endoplasmic reticulum membrane"/>
    <property type="evidence" value="ECO:0007669"/>
    <property type="project" value="TreeGrafter"/>
</dbReference>
<feature type="compositionally biased region" description="Acidic residues" evidence="1">
    <location>
        <begin position="33"/>
        <end position="45"/>
    </location>
</feature>
<proteinExistence type="predicted"/>
<feature type="transmembrane region" description="Helical" evidence="2">
    <location>
        <begin position="203"/>
        <end position="221"/>
    </location>
</feature>
<dbReference type="InterPro" id="IPR037997">
    <property type="entry name" value="Dgk1-like"/>
</dbReference>
<feature type="compositionally biased region" description="Acidic residues" evidence="1">
    <location>
        <begin position="56"/>
        <end position="74"/>
    </location>
</feature>
<evidence type="ECO:0000256" key="2">
    <source>
        <dbReference type="SAM" id="Phobius"/>
    </source>
</evidence>
<evidence type="ECO:0000256" key="1">
    <source>
        <dbReference type="SAM" id="MobiDB-lite"/>
    </source>
</evidence>
<evidence type="ECO:0008006" key="5">
    <source>
        <dbReference type="Google" id="ProtNLM"/>
    </source>
</evidence>
<organism evidence="3 4">
    <name type="scientific">[Candida] arabinofermentans NRRL YB-2248</name>
    <dbReference type="NCBI Taxonomy" id="983967"/>
    <lineage>
        <taxon>Eukaryota</taxon>
        <taxon>Fungi</taxon>
        <taxon>Dikarya</taxon>
        <taxon>Ascomycota</taxon>
        <taxon>Saccharomycotina</taxon>
        <taxon>Pichiomycetes</taxon>
        <taxon>Pichiales</taxon>
        <taxon>Pichiaceae</taxon>
        <taxon>Ogataea</taxon>
        <taxon>Ogataea/Candida clade</taxon>
    </lineage>
</organism>
<keyword evidence="4" id="KW-1185">Reference proteome</keyword>
<name>A0A1E4T9G3_9ASCO</name>
<dbReference type="GO" id="GO:0004143">
    <property type="term" value="F:ATP-dependent diacylglycerol kinase activity"/>
    <property type="evidence" value="ECO:0007669"/>
    <property type="project" value="InterPro"/>
</dbReference>
<dbReference type="OrthoDB" id="5673at2759"/>
<dbReference type="AlphaFoldDB" id="A0A1E4T9G3"/>
<keyword evidence="2" id="KW-0472">Membrane</keyword>
<feature type="transmembrane region" description="Helical" evidence="2">
    <location>
        <begin position="227"/>
        <end position="250"/>
    </location>
</feature>
<feature type="transmembrane region" description="Helical" evidence="2">
    <location>
        <begin position="163"/>
        <end position="183"/>
    </location>
</feature>
<gene>
    <name evidence="3" type="ORF">CANARDRAFT_26451</name>
</gene>
<sequence length="351" mass="39116">MPGSSSALPKKDSKVRSRKPDDSTSSPLISVELVDESYNEDEDPDYTLRNTQYNPSDDEFSDDDGDDDDDKDELESELSELNEELSISSSADDLNDSKLQNQLKVPSLFATESTSTANLILDTHKHFKKFIHKHEVPRKVFHVSIGFITLYLYTINIQTPSLVAPLATGFISVGSLDLIRFRFPEFNKLYCKSVGFLMREKEVNTYNGVIWYLLGLTIVFFTSKKDIAVMAVLLLSWSDTAASTFGRLYGHLTPRLSRNKSLAGSIAAFLVGVLSAYLFYGYFVPAYPEVNDIKDYAFNQNTSYLNLHTLAFLSGIVAAGSEAIDLFGWDDNFTIPVFSSIFLTAVVKAAS</sequence>
<evidence type="ECO:0000313" key="4">
    <source>
        <dbReference type="Proteomes" id="UP000094801"/>
    </source>
</evidence>
<dbReference type="PANTHER" id="PTHR31303">
    <property type="entry name" value="CTP-DEPENDENT DIACYLGLYCEROL KINASE 1"/>
    <property type="match status" value="1"/>
</dbReference>
<protein>
    <recommendedName>
        <fullName evidence="5">CTP-dependent diacylglycerol kinase 1</fullName>
    </recommendedName>
</protein>
<keyword evidence="2" id="KW-0812">Transmembrane</keyword>
<dbReference type="STRING" id="983967.A0A1E4T9G3"/>
<accession>A0A1E4T9G3</accession>
<feature type="region of interest" description="Disordered" evidence="1">
    <location>
        <begin position="1"/>
        <end position="74"/>
    </location>
</feature>
<dbReference type="PANTHER" id="PTHR31303:SF1">
    <property type="entry name" value="CTP-DEPENDENT DIACYLGLYCEROL KINASE 1"/>
    <property type="match status" value="1"/>
</dbReference>
<feature type="non-terminal residue" evidence="3">
    <location>
        <position position="351"/>
    </location>
</feature>
<keyword evidence="2" id="KW-1133">Transmembrane helix</keyword>
<feature type="compositionally biased region" description="Basic and acidic residues" evidence="1">
    <location>
        <begin position="9"/>
        <end position="22"/>
    </location>
</feature>
<feature type="transmembrane region" description="Helical" evidence="2">
    <location>
        <begin position="140"/>
        <end position="157"/>
    </location>
</feature>
<feature type="transmembrane region" description="Helical" evidence="2">
    <location>
        <begin position="333"/>
        <end position="350"/>
    </location>
</feature>
<dbReference type="Proteomes" id="UP000094801">
    <property type="component" value="Unassembled WGS sequence"/>
</dbReference>